<dbReference type="GO" id="GO:0016616">
    <property type="term" value="F:oxidoreductase activity, acting on the CH-OH group of donors, NAD or NADP as acceptor"/>
    <property type="evidence" value="ECO:0007669"/>
    <property type="project" value="UniProtKB-ARBA"/>
</dbReference>
<reference evidence="4" key="1">
    <citation type="journal article" date="2014" name="Int. J. Syst. Evol. Microbiol.">
        <title>Complete genome sequence of Corynebacterium casei LMG S-19264T (=DSM 44701T), isolated from a smear-ripened cheese.</title>
        <authorList>
            <consortium name="US DOE Joint Genome Institute (JGI-PGF)"/>
            <person name="Walter F."/>
            <person name="Albersmeier A."/>
            <person name="Kalinowski J."/>
            <person name="Ruckert C."/>
        </authorList>
    </citation>
    <scope>NUCLEOTIDE SEQUENCE</scope>
    <source>
        <strain evidence="4">CGMCC 1.15254</strain>
    </source>
</reference>
<reference evidence="4" key="2">
    <citation type="submission" date="2020-09" db="EMBL/GenBank/DDBJ databases">
        <authorList>
            <person name="Sun Q."/>
            <person name="Zhou Y."/>
        </authorList>
    </citation>
    <scope>NUCLEOTIDE SEQUENCE</scope>
    <source>
        <strain evidence="4">CGMCC 1.15254</strain>
    </source>
</reference>
<dbReference type="InterPro" id="IPR002347">
    <property type="entry name" value="SDR_fam"/>
</dbReference>
<dbReference type="RefSeq" id="WP_188663579.1">
    <property type="nucleotide sequence ID" value="NZ_BMHV01000009.1"/>
</dbReference>
<dbReference type="PROSITE" id="PS00061">
    <property type="entry name" value="ADH_SHORT"/>
    <property type="match status" value="1"/>
</dbReference>
<evidence type="ECO:0000313" key="5">
    <source>
        <dbReference type="Proteomes" id="UP000632498"/>
    </source>
</evidence>
<dbReference type="InterPro" id="IPR020904">
    <property type="entry name" value="Sc_DH/Rdtase_CS"/>
</dbReference>
<proteinExistence type="inferred from homology"/>
<gene>
    <name evidence="4" type="ORF">GCM10011332_15570</name>
</gene>
<comment type="caution">
    <text evidence="4">The sequence shown here is derived from an EMBL/GenBank/DDBJ whole genome shotgun (WGS) entry which is preliminary data.</text>
</comment>
<dbReference type="Proteomes" id="UP000632498">
    <property type="component" value="Unassembled WGS sequence"/>
</dbReference>
<dbReference type="InterPro" id="IPR036291">
    <property type="entry name" value="NAD(P)-bd_dom_sf"/>
</dbReference>
<keyword evidence="5" id="KW-1185">Reference proteome</keyword>
<protein>
    <submittedName>
        <fullName evidence="4">Oxidoreductase</fullName>
    </submittedName>
</protein>
<keyword evidence="2" id="KW-0560">Oxidoreductase</keyword>
<evidence type="ECO:0000313" key="4">
    <source>
        <dbReference type="EMBL" id="GGF62593.1"/>
    </source>
</evidence>
<evidence type="ECO:0000256" key="2">
    <source>
        <dbReference type="ARBA" id="ARBA00023002"/>
    </source>
</evidence>
<accession>A0A917FB83</accession>
<dbReference type="SUPFAM" id="SSF51735">
    <property type="entry name" value="NAD(P)-binding Rossmann-fold domains"/>
    <property type="match status" value="1"/>
</dbReference>
<dbReference type="AlphaFoldDB" id="A0A917FB83"/>
<dbReference type="FunFam" id="3.40.50.720:FF:000047">
    <property type="entry name" value="NADP-dependent L-serine/L-allo-threonine dehydrogenase"/>
    <property type="match status" value="1"/>
</dbReference>
<name>A0A917FB83_9PROT</name>
<dbReference type="PANTHER" id="PTHR43115">
    <property type="entry name" value="DEHYDROGENASE/REDUCTASE SDR FAMILY MEMBER 11"/>
    <property type="match status" value="1"/>
</dbReference>
<evidence type="ECO:0000256" key="3">
    <source>
        <dbReference type="RuleBase" id="RU000363"/>
    </source>
</evidence>
<evidence type="ECO:0000256" key="1">
    <source>
        <dbReference type="ARBA" id="ARBA00006484"/>
    </source>
</evidence>
<dbReference type="PRINTS" id="PR00081">
    <property type="entry name" value="GDHRDH"/>
</dbReference>
<dbReference type="PRINTS" id="PR00080">
    <property type="entry name" value="SDRFAMILY"/>
</dbReference>
<organism evidence="4 5">
    <name type="scientific">Terasakiella brassicae</name>
    <dbReference type="NCBI Taxonomy" id="1634917"/>
    <lineage>
        <taxon>Bacteria</taxon>
        <taxon>Pseudomonadati</taxon>
        <taxon>Pseudomonadota</taxon>
        <taxon>Alphaproteobacteria</taxon>
        <taxon>Rhodospirillales</taxon>
        <taxon>Terasakiellaceae</taxon>
        <taxon>Terasakiella</taxon>
    </lineage>
</organism>
<dbReference type="Gene3D" id="3.40.50.720">
    <property type="entry name" value="NAD(P)-binding Rossmann-like Domain"/>
    <property type="match status" value="1"/>
</dbReference>
<sequence>MSQLAGKTIIITGASSGLGEAMARKFAPLGANLVLGARREDKLGALSAELGENVRFMKCDVTSFDDVQALAQLALDEFSTIDILINNAGLMPLSFFSEKKLDEWNQMIDVNIKGVLHGIAAVIDTMQAQKSGHIINVASVAGHVVTPSSGVYAATKFAVRAISEGLRQESRGFLRTTILSPGAVESELTQTISNEKIAQGIDKLYEDAIRAEDIANACLYAIEQPDEVDVNEIIIRPTKQKL</sequence>
<comment type="similarity">
    <text evidence="1 3">Belongs to the short-chain dehydrogenases/reductases (SDR) family.</text>
</comment>
<dbReference type="Pfam" id="PF00106">
    <property type="entry name" value="adh_short"/>
    <property type="match status" value="1"/>
</dbReference>
<dbReference type="EMBL" id="BMHV01000009">
    <property type="protein sequence ID" value="GGF62593.1"/>
    <property type="molecule type" value="Genomic_DNA"/>
</dbReference>
<dbReference type="PANTHER" id="PTHR43115:SF4">
    <property type="entry name" value="DEHYDROGENASE_REDUCTASE SDR FAMILY MEMBER 11"/>
    <property type="match status" value="1"/>
</dbReference>